<evidence type="ECO:0000313" key="1">
    <source>
        <dbReference type="EMBL" id="KAJ4715322.1"/>
    </source>
</evidence>
<dbReference type="Proteomes" id="UP001164539">
    <property type="component" value="Chromosome 7"/>
</dbReference>
<accession>A0ACC1XWQ0</accession>
<evidence type="ECO:0000313" key="2">
    <source>
        <dbReference type="Proteomes" id="UP001164539"/>
    </source>
</evidence>
<keyword evidence="2" id="KW-1185">Reference proteome</keyword>
<proteinExistence type="predicted"/>
<organism evidence="1 2">
    <name type="scientific">Melia azedarach</name>
    <name type="common">Chinaberry tree</name>
    <dbReference type="NCBI Taxonomy" id="155640"/>
    <lineage>
        <taxon>Eukaryota</taxon>
        <taxon>Viridiplantae</taxon>
        <taxon>Streptophyta</taxon>
        <taxon>Embryophyta</taxon>
        <taxon>Tracheophyta</taxon>
        <taxon>Spermatophyta</taxon>
        <taxon>Magnoliopsida</taxon>
        <taxon>eudicotyledons</taxon>
        <taxon>Gunneridae</taxon>
        <taxon>Pentapetalae</taxon>
        <taxon>rosids</taxon>
        <taxon>malvids</taxon>
        <taxon>Sapindales</taxon>
        <taxon>Meliaceae</taxon>
        <taxon>Melia</taxon>
    </lineage>
</organism>
<dbReference type="EMBL" id="CM051400">
    <property type="protein sequence ID" value="KAJ4715322.1"/>
    <property type="molecule type" value="Genomic_DNA"/>
</dbReference>
<reference evidence="1 2" key="1">
    <citation type="journal article" date="2023" name="Science">
        <title>Complex scaffold remodeling in plant triterpene biosynthesis.</title>
        <authorList>
            <person name="De La Pena R."/>
            <person name="Hodgson H."/>
            <person name="Liu J.C."/>
            <person name="Stephenson M.J."/>
            <person name="Martin A.C."/>
            <person name="Owen C."/>
            <person name="Harkess A."/>
            <person name="Leebens-Mack J."/>
            <person name="Jimenez L.E."/>
            <person name="Osbourn A."/>
            <person name="Sattely E.S."/>
        </authorList>
    </citation>
    <scope>NUCLEOTIDE SEQUENCE [LARGE SCALE GENOMIC DNA]</scope>
    <source>
        <strain evidence="2">cv. JPN11</strain>
        <tissue evidence="1">Leaf</tissue>
    </source>
</reference>
<protein>
    <submittedName>
        <fullName evidence="1">Vinorine synthase-like</fullName>
    </submittedName>
</protein>
<comment type="caution">
    <text evidence="1">The sequence shown here is derived from an EMBL/GenBank/DDBJ whole genome shotgun (WGS) entry which is preliminary data.</text>
</comment>
<sequence length="451" mass="50753">MEIISREYIKPSSRTPSNLRTHKLCLFDQYVNHSYASCVHYYSMNPDINLSNSSDFDHIVSERLQLLKQSLSETLTHFYTLAGNLKDDYSVDCDDEGIYFVEARAESSLNEFLNQPNLIPLISKFVPKDGNEGNGLIAGARVGKIQVTTFACGGLAICASIAHIVADGATICFFLKCWASIASKNMEEAIFPNYNSSFLFPPVDEDPKDAAWRSLKYPFFKTGRPATRRFVFDAQSIANLKALATSSGVQNPSRSEAVSAFIFKRIMVAFKTKSGFHKPHLLSHVVNLRRKMKPSIIEYSLGNTLWHANALCTEDEVELDGLVYGMREEIAKYNGDFVKSLQGDEGFVNFRKAIKDDGEVCCKAADRVMFTSWCNFGFYDVDFGWGKPIWMSSVGWDELATTFYNFVILNDTRLRDGVEAWVLLPKEDMALLELDKELLAFATMDLSPLDI</sequence>
<gene>
    <name evidence="1" type="ORF">OWV82_013694</name>
</gene>
<name>A0ACC1XWQ0_MELAZ</name>